<evidence type="ECO:0000313" key="3">
    <source>
        <dbReference type="WBParaSite" id="PDA_v2.g2440.t1"/>
    </source>
</evidence>
<dbReference type="AlphaFoldDB" id="A0A914Q118"/>
<dbReference type="InterPro" id="IPR008271">
    <property type="entry name" value="Ser/Thr_kinase_AS"/>
</dbReference>
<dbReference type="WBParaSite" id="PDA_v2.g2440.t1">
    <property type="protein sequence ID" value="PDA_v2.g2440.t1"/>
    <property type="gene ID" value="PDA_v2.g2440"/>
</dbReference>
<dbReference type="PANTHER" id="PTHR22988:SF73">
    <property type="entry name" value="RHO-ASSOCIATED PROTEIN KINASE"/>
    <property type="match status" value="1"/>
</dbReference>
<proteinExistence type="predicted"/>
<dbReference type="GO" id="GO:0005524">
    <property type="term" value="F:ATP binding"/>
    <property type="evidence" value="ECO:0007669"/>
    <property type="project" value="InterPro"/>
</dbReference>
<dbReference type="GO" id="GO:1901888">
    <property type="term" value="P:regulation of cell junction assembly"/>
    <property type="evidence" value="ECO:0007669"/>
    <property type="project" value="TreeGrafter"/>
</dbReference>
<dbReference type="GO" id="GO:0031032">
    <property type="term" value="P:actomyosin structure organization"/>
    <property type="evidence" value="ECO:0007669"/>
    <property type="project" value="TreeGrafter"/>
</dbReference>
<protein>
    <submittedName>
        <fullName evidence="3">Protein kinase domain-containing protein</fullName>
    </submittedName>
</protein>
<dbReference type="PANTHER" id="PTHR22988">
    <property type="entry name" value="MYOTONIC DYSTROPHY S/T KINASE-RELATED"/>
    <property type="match status" value="1"/>
</dbReference>
<dbReference type="InterPro" id="IPR050839">
    <property type="entry name" value="Rho-assoc_Ser/Thr_Kinase"/>
</dbReference>
<dbReference type="InterPro" id="IPR000719">
    <property type="entry name" value="Prot_kinase_dom"/>
</dbReference>
<dbReference type="GO" id="GO:0005856">
    <property type="term" value="C:cytoskeleton"/>
    <property type="evidence" value="ECO:0007669"/>
    <property type="project" value="TreeGrafter"/>
</dbReference>
<dbReference type="GO" id="GO:0000281">
    <property type="term" value="P:mitotic cytokinesis"/>
    <property type="evidence" value="ECO:0007669"/>
    <property type="project" value="TreeGrafter"/>
</dbReference>
<dbReference type="PROSITE" id="PS00108">
    <property type="entry name" value="PROTEIN_KINASE_ST"/>
    <property type="match status" value="1"/>
</dbReference>
<keyword evidence="2" id="KW-1185">Reference proteome</keyword>
<feature type="domain" description="Protein kinase" evidence="1">
    <location>
        <begin position="1"/>
        <end position="135"/>
    </location>
</feature>
<name>A0A914Q118_9BILA</name>
<dbReference type="Proteomes" id="UP000887578">
    <property type="component" value="Unplaced"/>
</dbReference>
<evidence type="ECO:0000259" key="1">
    <source>
        <dbReference type="PROSITE" id="PS50011"/>
    </source>
</evidence>
<reference evidence="3" key="1">
    <citation type="submission" date="2022-11" db="UniProtKB">
        <authorList>
            <consortium name="WormBaseParasite"/>
        </authorList>
    </citation>
    <scope>IDENTIFICATION</scope>
</reference>
<dbReference type="SMART" id="SM00220">
    <property type="entry name" value="S_TKc"/>
    <property type="match status" value="1"/>
</dbReference>
<dbReference type="Pfam" id="PF00069">
    <property type="entry name" value="Pkinase"/>
    <property type="match status" value="1"/>
</dbReference>
<accession>A0A914Q118</accession>
<dbReference type="GO" id="GO:0072518">
    <property type="term" value="F:Rho-dependent protein serine/threonine kinase activity"/>
    <property type="evidence" value="ECO:0007669"/>
    <property type="project" value="TreeGrafter"/>
</dbReference>
<dbReference type="InterPro" id="IPR011009">
    <property type="entry name" value="Kinase-like_dom_sf"/>
</dbReference>
<evidence type="ECO:0000313" key="2">
    <source>
        <dbReference type="Proteomes" id="UP000887578"/>
    </source>
</evidence>
<dbReference type="SUPFAM" id="SSF56112">
    <property type="entry name" value="Protein kinase-like (PK-like)"/>
    <property type="match status" value="1"/>
</dbReference>
<dbReference type="GO" id="GO:0007266">
    <property type="term" value="P:Rho protein signal transduction"/>
    <property type="evidence" value="ECO:0007669"/>
    <property type="project" value="TreeGrafter"/>
</dbReference>
<dbReference type="GO" id="GO:0005737">
    <property type="term" value="C:cytoplasm"/>
    <property type="evidence" value="ECO:0007669"/>
    <property type="project" value="TreeGrafter"/>
</dbReference>
<dbReference type="GO" id="GO:0048598">
    <property type="term" value="P:embryonic morphogenesis"/>
    <property type="evidence" value="ECO:0007669"/>
    <property type="project" value="TreeGrafter"/>
</dbReference>
<dbReference type="GO" id="GO:0030866">
    <property type="term" value="P:cortical actin cytoskeleton organization"/>
    <property type="evidence" value="ECO:0007669"/>
    <property type="project" value="TreeGrafter"/>
</dbReference>
<organism evidence="2 3">
    <name type="scientific">Panagrolaimus davidi</name>
    <dbReference type="NCBI Taxonomy" id="227884"/>
    <lineage>
        <taxon>Eukaryota</taxon>
        <taxon>Metazoa</taxon>
        <taxon>Ecdysozoa</taxon>
        <taxon>Nematoda</taxon>
        <taxon>Chromadorea</taxon>
        <taxon>Rhabditida</taxon>
        <taxon>Tylenchina</taxon>
        <taxon>Panagrolaimomorpha</taxon>
        <taxon>Panagrolaimoidea</taxon>
        <taxon>Panagrolaimidae</taxon>
        <taxon>Panagrolaimus</taxon>
    </lineage>
</organism>
<dbReference type="Gene3D" id="1.10.510.10">
    <property type="entry name" value="Transferase(Phosphotransferase) domain 1"/>
    <property type="match status" value="1"/>
</dbReference>
<sequence length="135" mass="15078">MLNYEISEEWARFYVAELVLALDALHSMGYIHRDVKPDNILISSMGHIKLADFGSCVKIGDDGFARCSSAVGTPDYISPKMLEQQGIEGIYGKELDSWSVGITHGHRNNPLMSLVPLFDPLMILYMIHMILMTCG</sequence>
<dbReference type="PROSITE" id="PS50011">
    <property type="entry name" value="PROTEIN_KINASE_DOM"/>
    <property type="match status" value="1"/>
</dbReference>